<sequence>MWLTELEAPRSLRDLEAERLAAQARMAAQPALETPGSRVRMEGLADSDPGAVATQVRHWMTED</sequence>
<name>A0A6J7JZL7_9ZZZZ</name>
<protein>
    <submittedName>
        <fullName evidence="2">Unannotated protein</fullName>
    </submittedName>
</protein>
<dbReference type="EMBL" id="CAFBMK010000313">
    <property type="protein sequence ID" value="CAB4948159.1"/>
    <property type="molecule type" value="Genomic_DNA"/>
</dbReference>
<accession>A0A6J7JZL7</accession>
<organism evidence="2">
    <name type="scientific">freshwater metagenome</name>
    <dbReference type="NCBI Taxonomy" id="449393"/>
    <lineage>
        <taxon>unclassified sequences</taxon>
        <taxon>metagenomes</taxon>
        <taxon>ecological metagenomes</taxon>
    </lineage>
</organism>
<feature type="region of interest" description="Disordered" evidence="1">
    <location>
        <begin position="27"/>
        <end position="52"/>
    </location>
</feature>
<reference evidence="2" key="1">
    <citation type="submission" date="2020-05" db="EMBL/GenBank/DDBJ databases">
        <authorList>
            <person name="Chiriac C."/>
            <person name="Salcher M."/>
            <person name="Ghai R."/>
            <person name="Kavagutti S V."/>
        </authorList>
    </citation>
    <scope>NUCLEOTIDE SEQUENCE</scope>
</reference>
<dbReference type="AlphaFoldDB" id="A0A6J7JZL7"/>
<proteinExistence type="predicted"/>
<evidence type="ECO:0000313" key="2">
    <source>
        <dbReference type="EMBL" id="CAB4948159.1"/>
    </source>
</evidence>
<gene>
    <name evidence="2" type="ORF">UFOPK3564_03342</name>
</gene>
<evidence type="ECO:0000256" key="1">
    <source>
        <dbReference type="SAM" id="MobiDB-lite"/>
    </source>
</evidence>